<dbReference type="InterPro" id="IPR036388">
    <property type="entry name" value="WH-like_DNA-bd_sf"/>
</dbReference>
<name>A0A2J7ZKJ4_9CHLO</name>
<evidence type="ECO:0000313" key="2">
    <source>
        <dbReference type="EMBL" id="PNH00783.1"/>
    </source>
</evidence>
<dbReference type="Pfam" id="PF13884">
    <property type="entry name" value="Peptidase_S74"/>
    <property type="match status" value="1"/>
</dbReference>
<organism evidence="2 3">
    <name type="scientific">Tetrabaena socialis</name>
    <dbReference type="NCBI Taxonomy" id="47790"/>
    <lineage>
        <taxon>Eukaryota</taxon>
        <taxon>Viridiplantae</taxon>
        <taxon>Chlorophyta</taxon>
        <taxon>core chlorophytes</taxon>
        <taxon>Chlorophyceae</taxon>
        <taxon>CS clade</taxon>
        <taxon>Chlamydomonadales</taxon>
        <taxon>Tetrabaenaceae</taxon>
        <taxon>Tetrabaena</taxon>
    </lineage>
</organism>
<reference evidence="2 3" key="1">
    <citation type="journal article" date="2017" name="Mol. Biol. Evol.">
        <title>The 4-celled Tetrabaena socialis nuclear genome reveals the essential components for genetic control of cell number at the origin of multicellularity in the volvocine lineage.</title>
        <authorList>
            <person name="Featherston J."/>
            <person name="Arakaki Y."/>
            <person name="Hanschen E.R."/>
            <person name="Ferris P.J."/>
            <person name="Michod R.E."/>
            <person name="Olson B.J.S.C."/>
            <person name="Nozaki H."/>
            <person name="Durand P.M."/>
        </authorList>
    </citation>
    <scope>NUCLEOTIDE SEQUENCE [LARGE SCALE GENOMIC DNA]</scope>
    <source>
        <strain evidence="2 3">NIES-571</strain>
    </source>
</reference>
<protein>
    <recommendedName>
        <fullName evidence="1">Peptidase S74 domain-containing protein</fullName>
    </recommendedName>
</protein>
<proteinExistence type="predicted"/>
<dbReference type="OrthoDB" id="563524at2759"/>
<keyword evidence="3" id="KW-1185">Reference proteome</keyword>
<feature type="domain" description="Peptidase S74" evidence="1">
    <location>
        <begin position="2830"/>
        <end position="2932"/>
    </location>
</feature>
<dbReference type="Proteomes" id="UP000236333">
    <property type="component" value="Unassembled WGS sequence"/>
</dbReference>
<accession>A0A2J7ZKJ4</accession>
<sequence length="2942" mass="295141">TSASNAAISASNIAVAASNAVFATSNAAFTASNAATSASNAAFATSNVAFYSSNALSNAVKLTGANLSLATGVILASSNGTVAAPGYSWQGNSNTGMYQPNSNQIGFATAGSNRLFLNSNGNIGIGTSNPAYLLDISGSLNTTTLQIGGTAVTSSQIVSTSNVAYTSSNAAFTASNIAVAASNAAVAASNIAVAASNTAFATSNVAYTSSNAAFTASNAAFTASNAAFTASNIAVAASNTAFATSNVAYTSSNAAFTASSAAISASNAAIAASNIAVAASNTAFATSNVAYTSSNAAFTASNAAISASNIAVAASNTAFATSNSTFYSSNALSNVAKLIGINLSMATGVILASSNGTVAAPGYSWQGNSNTGMYQPNSNQIGFTTAGSNRLFLNSNGNIGIGTSNPAYLLDISGSLNATTLQIGGTAVTVAQIVSASNAAFAASSNASSALSYANQATTMALGSFSMASAASNDAFAASNAAISASNAAITASNAAIAASNAAFATSNVAYTSSNASFYSSNALSNAAKLTGNNFSMATGVILASSNGTVAAPGYSWQGNSNTGMYQPNSNQIGFTTAGSNRLFLNSNGTIGIGTSNPQYTLDVAGGLNATTLQIGGTAVTSSQIVTTSNVAFATSNAAFATSNVAYTTSNVAYTTSNIAIATSNVAYTTSNIAIATSNVAYTTSNIAIAASNAAFATSNIAYYSSNALSNALKVTGGTMSSSISFVSGGILASSNDSAGAPGYSWQGDTNTGMYQPNSNQIGFSTNGVNSLFLNSNGQVGINTTSPSSVHMLDVIGNVKMGWVSSSLLNNMTMQTFSNALRITTDPASTGSVLSFIGQNNASGKITISVVRNTGTSSSDTNYLEEFDVNYICNGNSNGFNTPTIISSKQSHTNSISGAKARTEIYYDSNTDTLSFRTTRSASTTVSIGYILQGNFAAPAVTTEATASPGTLITDYGMCMASNGNMGIGTNAPSVPLHVIGAAWADSFSALSNDSVTAPGYSWQGSTNTGMYQPGANQIGFATSGSNRLFLNSNGYIGIGTVTPQYTLDVSGSLNATTLQLGGSNVTAAQVISSSNAAFTSSNAAFTASNAAISASNAAFATSNVAYTSSNAAFTASNAAISASNVAVAASNAAFATSNVAYYSSNALSNTLKVTGGTLSATLNFTNGVILASSNDSVTFPGYSWQGNSNTGMYQPNSNQIGFTTAGSNRLFLNSNGNIGIGTLNPAYLLDISGSLNATTLQQGGSNFTAAQIISASNVAFASSNAAFTASNAAISASNIAVAASNAAFATSNVAYTSSNAAFAASNAAISASNAAISASNAAFGACNIAVAASNAAFATSNVAYTSSNAAFTASNVAVAASNVASYSSNALSNVAKLTGNNLNFATGVILASSNDSVTFPGYSWQGNSNTGMYQPNSNQIGFTTAGSNRLFVNSNGNIGIGTLNPAYLLDISGSLNATTLQIGGTAVTVAQIVSTSNVAYSTSNVTYSTSNIAYGTSNAAFTASNAAISASNAAFGASNIAVAASNAAFATSNVAYTSSNAAFAASNAAISASNAAFGACNIAVAASNSAFATSNVAYTSSNAAFAASNAAISASNAAFGACNIAVAASNSAFATSNVAYTSSNAAFAASNAAISASNAAFGACNIAVAASNSAFATSNVAYTSSNAAFAASNAAFFSSNAMSNAAKLTGNNLNFATGVILASSNDSMTFPGYSWQGNSNTGMYQPNSNQIGFTTGGSNRLFLNSNGNIGIGTSNPVYLLDISGSLNTTTLQIGGTAVTVAQIVSSSNIAFNTSNVAYSTSNIAYGTSNAAFTASNAAFASSNAAIGASNIAVSASNTAFATSNVAYSTSNAAFTASNAAVASSNAAIGASNIAVSASNTAFATSNVAYSTSNAAFTASNAAISASNAAIGASNIAVAASNTAFATSNVAYSTSNAAFATSNAAFFSSNALSNAAKLTGNNLNFATGVILASSNDSVTFPGYSWQGNSNTGMYQPNSNQIGFTTGGSNRLFLNSNGNIGIGTSNPVYLLDISGSLNTTTLQIGGTAVTVAQIVSTSNVAYSASNVAYSTSNTAFATSNTAFGASNIAVAASNTAFATSNIAYSTSNTAFTASNAAISASNAAFGASNIAVAASNTAFATSNVAYNTSNAAFGASNIAVAASNTAFATSNVAYSTSNAAFGASNIAVAASNTAFATSNVAYNTSNAAFATSNAAFFSSNAMSNAAKLTGNNLNFTTGVILASSNDSMTFPGYSWQGNSNTGMYQPNSNQIGFTTAGSNRLFLNSNGNIGIGTSNPVYLLDISGSLNTTTLQIGGTAVTVAQIVSTSNVTFATSNVAFPASNAAFSASNAAFAASNAAFPASNAAFSASNAAFSASNVAIATSNAAFPASNAAFSASNVAIATSNAAFPASNAAFYSSNALSNVAKLTGNNLNFTNGVILASSNDTVTFPGYSWQGNSNTGMYQPNSNQIGFTTAGSNRLFLNSNGTIGIGTTSVAANTKVHINCTESNGLLITNSTARATVSLKYGTYSNFNVQQNILDGAAILDNTNITGDLRFYTGCNYEWWNRSNGNGLMTLTNTAYLGVGTFTPAMRMDVYQSMSNVNVITDTGRISFTDLGGVGETGCRFATKVAPNDYRPLTCYNNGAEVLTVRNSNLGVGISNPLFPLDVYRGMFGITGDTGRVFCLDTSIAETGCRFATKNAGNDFRSLTCMYNGGEVMTMRGSNLGIGISNPGNTIDVFQNSTSAIVGQSTGRIFCTDATVGSTVGETGCRFGTKMGTYNYKSMSVYFDGNEVMTSRNGNLGLGTTAPNYQLELSLDSAGKPSSSTWTVTSDERVKQDIEVADLDRCYDIIKNLDLKRYTWDSNYLDATAVADRSKLGWIAQDVETVFPKAVDTIERYGFSNFKTLNVDQIYAALYGSVKKLQQVTESLQLQVADLQAQLAAK</sequence>
<gene>
    <name evidence="2" type="ORF">TSOC_013373</name>
</gene>
<dbReference type="Gene3D" id="1.10.10.10">
    <property type="entry name" value="Winged helix-like DNA-binding domain superfamily/Winged helix DNA-binding domain"/>
    <property type="match status" value="1"/>
</dbReference>
<dbReference type="PROSITE" id="PS51688">
    <property type="entry name" value="ICA"/>
    <property type="match status" value="1"/>
</dbReference>
<comment type="caution">
    <text evidence="2">The sequence shown here is derived from an EMBL/GenBank/DDBJ whole genome shotgun (WGS) entry which is preliminary data.</text>
</comment>
<evidence type="ECO:0000259" key="1">
    <source>
        <dbReference type="PROSITE" id="PS51688"/>
    </source>
</evidence>
<evidence type="ECO:0000313" key="3">
    <source>
        <dbReference type="Proteomes" id="UP000236333"/>
    </source>
</evidence>
<dbReference type="InterPro" id="IPR030392">
    <property type="entry name" value="S74_ICA"/>
</dbReference>
<feature type="non-terminal residue" evidence="2">
    <location>
        <position position="1"/>
    </location>
</feature>
<dbReference type="EMBL" id="PGGS01001171">
    <property type="protein sequence ID" value="PNH00783.1"/>
    <property type="molecule type" value="Genomic_DNA"/>
</dbReference>